<evidence type="ECO:0000256" key="2">
    <source>
        <dbReference type="SAM" id="Phobius"/>
    </source>
</evidence>
<protein>
    <submittedName>
        <fullName evidence="4">DUF2510 domain-containing protein</fullName>
    </submittedName>
</protein>
<evidence type="ECO:0000313" key="4">
    <source>
        <dbReference type="EMBL" id="MDI3407101.1"/>
    </source>
</evidence>
<dbReference type="Pfam" id="PF10708">
    <property type="entry name" value="DUF2510"/>
    <property type="match status" value="1"/>
</dbReference>
<name>A0ABT6SFX0_9ACTN</name>
<accession>A0ABT6SFX0</accession>
<reference evidence="4 5" key="1">
    <citation type="submission" date="2023-05" db="EMBL/GenBank/DDBJ databases">
        <title>Draft genome sequence of Streptomyces sp. B-S-A6 isolated from a cave soil in Thailand.</title>
        <authorList>
            <person name="Chamroensaksri N."/>
            <person name="Muangham S."/>
        </authorList>
    </citation>
    <scope>NUCLEOTIDE SEQUENCE [LARGE SCALE GENOMIC DNA]</scope>
    <source>
        <strain evidence="4 5">B-S-A6</strain>
    </source>
</reference>
<keyword evidence="2" id="KW-0812">Transmembrane</keyword>
<comment type="caution">
    <text evidence="4">The sequence shown here is derived from an EMBL/GenBank/DDBJ whole genome shotgun (WGS) entry which is preliminary data.</text>
</comment>
<feature type="region of interest" description="Disordered" evidence="1">
    <location>
        <begin position="85"/>
        <end position="129"/>
    </location>
</feature>
<keyword evidence="2" id="KW-0472">Membrane</keyword>
<keyword evidence="5" id="KW-1185">Reference proteome</keyword>
<sequence>MSMTTPPGWYPDPAAPHVERWWDGAAWTEHTRAAGLPGTVPVGAPHSAARSGEASGRAKVVALGAAGVVLVTAIVTGAFVLGGEHGAGPGPGPEPTATASETPTDPEPTTPEPTPTTAGPTGDPNRLVDQLNGVSLPLLDGWKRAERPVDRVPTAVTDDDYDCPGTSGFCRHGRVGTYSVTVDDGSSARSVAEQDIAEAAERAYDRDAAGRRPYNGMKDHREVDAGRVRVAGGEGYFVRWRVTTASGPGGYVQSLAFPPPSGGAGSMVVVRFAFDAGPAGPPLSAIDEITDGIRATR</sequence>
<organism evidence="4 5">
    <name type="scientific">Streptomyces cavernicola</name>
    <dbReference type="NCBI Taxonomy" id="3043613"/>
    <lineage>
        <taxon>Bacteria</taxon>
        <taxon>Bacillati</taxon>
        <taxon>Actinomycetota</taxon>
        <taxon>Actinomycetes</taxon>
        <taxon>Kitasatosporales</taxon>
        <taxon>Streptomycetaceae</taxon>
        <taxon>Streptomyces</taxon>
    </lineage>
</organism>
<proteinExistence type="predicted"/>
<gene>
    <name evidence="4" type="ORF">QIS96_25215</name>
</gene>
<dbReference type="EMBL" id="JASCIQ010000029">
    <property type="protein sequence ID" value="MDI3407101.1"/>
    <property type="molecule type" value="Genomic_DNA"/>
</dbReference>
<dbReference type="RefSeq" id="WP_282545024.1">
    <property type="nucleotide sequence ID" value="NZ_JASCIQ010000029.1"/>
</dbReference>
<evidence type="ECO:0000313" key="5">
    <source>
        <dbReference type="Proteomes" id="UP001223978"/>
    </source>
</evidence>
<feature type="compositionally biased region" description="Low complexity" evidence="1">
    <location>
        <begin position="115"/>
        <end position="124"/>
    </location>
</feature>
<evidence type="ECO:0000256" key="1">
    <source>
        <dbReference type="SAM" id="MobiDB-lite"/>
    </source>
</evidence>
<feature type="compositionally biased region" description="Pro residues" evidence="1">
    <location>
        <begin position="105"/>
        <end position="114"/>
    </location>
</feature>
<keyword evidence="2" id="KW-1133">Transmembrane helix</keyword>
<feature type="transmembrane region" description="Helical" evidence="2">
    <location>
        <begin position="60"/>
        <end position="81"/>
    </location>
</feature>
<evidence type="ECO:0000259" key="3">
    <source>
        <dbReference type="Pfam" id="PF10708"/>
    </source>
</evidence>
<dbReference type="InterPro" id="IPR018929">
    <property type="entry name" value="DUF2510"/>
</dbReference>
<dbReference type="Proteomes" id="UP001223978">
    <property type="component" value="Unassembled WGS sequence"/>
</dbReference>
<feature type="domain" description="DUF2510" evidence="3">
    <location>
        <begin position="7"/>
        <end position="35"/>
    </location>
</feature>